<gene>
    <name evidence="1" type="ORF">Pint_03033</name>
</gene>
<evidence type="ECO:0000313" key="2">
    <source>
        <dbReference type="Proteomes" id="UP001163603"/>
    </source>
</evidence>
<protein>
    <submittedName>
        <fullName evidence="1">Uncharacterized protein</fullName>
    </submittedName>
</protein>
<proteinExistence type="predicted"/>
<dbReference type="Proteomes" id="UP001163603">
    <property type="component" value="Chromosome 1"/>
</dbReference>
<evidence type="ECO:0000313" key="1">
    <source>
        <dbReference type="EMBL" id="KAJ0053193.1"/>
    </source>
</evidence>
<keyword evidence="2" id="KW-1185">Reference proteome</keyword>
<comment type="caution">
    <text evidence="1">The sequence shown here is derived from an EMBL/GenBank/DDBJ whole genome shotgun (WGS) entry which is preliminary data.</text>
</comment>
<name>A0ACC0ZKN1_9ROSI</name>
<organism evidence="1 2">
    <name type="scientific">Pistacia integerrima</name>
    <dbReference type="NCBI Taxonomy" id="434235"/>
    <lineage>
        <taxon>Eukaryota</taxon>
        <taxon>Viridiplantae</taxon>
        <taxon>Streptophyta</taxon>
        <taxon>Embryophyta</taxon>
        <taxon>Tracheophyta</taxon>
        <taxon>Spermatophyta</taxon>
        <taxon>Magnoliopsida</taxon>
        <taxon>eudicotyledons</taxon>
        <taxon>Gunneridae</taxon>
        <taxon>Pentapetalae</taxon>
        <taxon>rosids</taxon>
        <taxon>malvids</taxon>
        <taxon>Sapindales</taxon>
        <taxon>Anacardiaceae</taxon>
        <taxon>Pistacia</taxon>
    </lineage>
</organism>
<reference evidence="2" key="1">
    <citation type="journal article" date="2023" name="G3 (Bethesda)">
        <title>Genome assembly and association tests identify interacting loci associated with vigor, precocity, and sex in interspecific pistachio rootstocks.</title>
        <authorList>
            <person name="Palmer W."/>
            <person name="Jacygrad E."/>
            <person name="Sagayaradj S."/>
            <person name="Cavanaugh K."/>
            <person name="Han R."/>
            <person name="Bertier L."/>
            <person name="Beede B."/>
            <person name="Kafkas S."/>
            <person name="Golino D."/>
            <person name="Preece J."/>
            <person name="Michelmore R."/>
        </authorList>
    </citation>
    <scope>NUCLEOTIDE SEQUENCE [LARGE SCALE GENOMIC DNA]</scope>
</reference>
<dbReference type="EMBL" id="CM047736">
    <property type="protein sequence ID" value="KAJ0053193.1"/>
    <property type="molecule type" value="Genomic_DNA"/>
</dbReference>
<sequence length="648" mass="72366">MRPATEVATRISQVLISASNYTRPTRSWTPSLEQTLHRIGVRHSLSPSLVAGVIDPHLLTHHSLALGFFNWASQQPNFTHSSLSYQSVLKSLSLSRQFNAIDSVLKQVKVNKIILDSSVYRFIIRSLIQGKDSQKAFSVFSELKSKSEEIGPEICNSLLAALASDGYFNSALKVFDAMTQRGVDFSTIGFGVFIWRFCKNAELDQVLSTLDNVKRSYNSVINGSIIAVLIVHGLCEAKRVEEAYRVLDELRIRECKPDFIAYRIVAEEFKLIGSVFERETVLKKKRKLGVAPRTNDYREFILGLISERRICEAKKLGEVIVGGNFPIDDDVLNALIGSVSSIDPGSAITFLNFMIEKGRLPTLLTLGNLSRNLRKHGKSDELVEVYKVLSANDYFSNMESYNVMVSFLCSAGRLREAYMVLQEMKKKGLAPDVSFYNSLMEACCREDLLRPAKKLWDEMFASGCSGNLKTYNILIGKFSEAGEVEDALRLCHHMLTKGVTPDTTTYMSLLEGLCQEKNFQAAFEVFHKSVNQDTKLARSILSTLILSLCRKGHFLVATKFLHGLTPDIGHSDSHVILLKCLADDREVQIAIEHIKWIEKTSPSMLQVISTELLALLSSSSQTEPILQLLRAVQGNFLGSNSVGQKLGR</sequence>
<accession>A0ACC0ZKN1</accession>